<organism evidence="1 2">
    <name type="scientific">Boothiomyces macroporosus</name>
    <dbReference type="NCBI Taxonomy" id="261099"/>
    <lineage>
        <taxon>Eukaryota</taxon>
        <taxon>Fungi</taxon>
        <taxon>Fungi incertae sedis</taxon>
        <taxon>Chytridiomycota</taxon>
        <taxon>Chytridiomycota incertae sedis</taxon>
        <taxon>Chytridiomycetes</taxon>
        <taxon>Rhizophydiales</taxon>
        <taxon>Terramycetaceae</taxon>
        <taxon>Boothiomyces</taxon>
    </lineage>
</organism>
<dbReference type="Gene3D" id="3.30.710.10">
    <property type="entry name" value="Potassium Channel Kv1.1, Chain A"/>
    <property type="match status" value="1"/>
</dbReference>
<dbReference type="SUPFAM" id="SSF54695">
    <property type="entry name" value="POZ domain"/>
    <property type="match status" value="1"/>
</dbReference>
<dbReference type="EMBL" id="JADGKB010000050">
    <property type="protein sequence ID" value="KAJ3256500.1"/>
    <property type="molecule type" value="Genomic_DNA"/>
</dbReference>
<evidence type="ECO:0000313" key="1">
    <source>
        <dbReference type="EMBL" id="KAJ3256500.1"/>
    </source>
</evidence>
<evidence type="ECO:0000313" key="2">
    <source>
        <dbReference type="Proteomes" id="UP001210925"/>
    </source>
</evidence>
<accession>A0AAD5UF44</accession>
<sequence length="241" mass="27501">MEINVKLLLRYPLSPLCSYAQSPGSNPVFLDYNPYAFLVVLDYLRTNQVCIPRNVSTNLVKIVFDELRIDLPEFIETETYASLPNVNEPPPYTQNPTSSIAKPTIGFKLDNHQQILYNRLEPLMFGSIFPLLTSQFNLGHTQLKLAIIPPTIDPTKNASDLITEDVGYVKSYYSLKKGDPDLPFLIQPKVTELMEKILRYGSMDLKFVQIYVKNITLRLENAFGLLESKNTNILEMTLHLK</sequence>
<dbReference type="AlphaFoldDB" id="A0AAD5UF44"/>
<evidence type="ECO:0008006" key="3">
    <source>
        <dbReference type="Google" id="ProtNLM"/>
    </source>
</evidence>
<name>A0AAD5UF44_9FUNG</name>
<dbReference type="Proteomes" id="UP001210925">
    <property type="component" value="Unassembled WGS sequence"/>
</dbReference>
<gene>
    <name evidence="1" type="ORF">HK103_005498</name>
</gene>
<comment type="caution">
    <text evidence="1">The sequence shown here is derived from an EMBL/GenBank/DDBJ whole genome shotgun (WGS) entry which is preliminary data.</text>
</comment>
<dbReference type="InterPro" id="IPR011333">
    <property type="entry name" value="SKP1/BTB/POZ_sf"/>
</dbReference>
<keyword evidence="2" id="KW-1185">Reference proteome</keyword>
<reference evidence="1" key="1">
    <citation type="submission" date="2020-05" db="EMBL/GenBank/DDBJ databases">
        <title>Phylogenomic resolution of chytrid fungi.</title>
        <authorList>
            <person name="Stajich J.E."/>
            <person name="Amses K."/>
            <person name="Simmons R."/>
            <person name="Seto K."/>
            <person name="Myers J."/>
            <person name="Bonds A."/>
            <person name="Quandt C.A."/>
            <person name="Barry K."/>
            <person name="Liu P."/>
            <person name="Grigoriev I."/>
            <person name="Longcore J.E."/>
            <person name="James T.Y."/>
        </authorList>
    </citation>
    <scope>NUCLEOTIDE SEQUENCE</scope>
    <source>
        <strain evidence="1">PLAUS21</strain>
    </source>
</reference>
<proteinExistence type="predicted"/>
<protein>
    <recommendedName>
        <fullName evidence="3">Potassium channel tetramerisation-type BTB domain-containing protein</fullName>
    </recommendedName>
</protein>